<reference evidence="3" key="1">
    <citation type="submission" date="2021-06" db="EMBL/GenBank/DDBJ databases">
        <title>Sequencing of actinobacteria type strains.</title>
        <authorList>
            <person name="Nguyen G.-S."/>
            <person name="Wentzel A."/>
        </authorList>
    </citation>
    <scope>NUCLEOTIDE SEQUENCE</scope>
    <source>
        <strain evidence="3">P38-E01</strain>
    </source>
</reference>
<feature type="signal peptide" evidence="1">
    <location>
        <begin position="1"/>
        <end position="23"/>
    </location>
</feature>
<gene>
    <name evidence="3" type="ORF">JGS22_013385</name>
</gene>
<dbReference type="InterPro" id="IPR005135">
    <property type="entry name" value="Endo/exonuclease/phosphatase"/>
</dbReference>
<dbReference type="InterPro" id="IPR036691">
    <property type="entry name" value="Endo/exonu/phosph_ase_sf"/>
</dbReference>
<feature type="domain" description="Endonuclease/exonuclease/phosphatase" evidence="2">
    <location>
        <begin position="58"/>
        <end position="247"/>
    </location>
</feature>
<keyword evidence="4" id="KW-1185">Reference proteome</keyword>
<evidence type="ECO:0000256" key="1">
    <source>
        <dbReference type="SAM" id="SignalP"/>
    </source>
</evidence>
<evidence type="ECO:0000313" key="3">
    <source>
        <dbReference type="EMBL" id="MBU7598579.1"/>
    </source>
</evidence>
<dbReference type="RefSeq" id="WP_211041578.1">
    <property type="nucleotide sequence ID" value="NZ_JAELVF020000001.1"/>
</dbReference>
<organism evidence="3 4">
    <name type="scientific">Streptomyces tardus</name>
    <dbReference type="NCBI Taxonomy" id="2780544"/>
    <lineage>
        <taxon>Bacteria</taxon>
        <taxon>Bacillati</taxon>
        <taxon>Actinomycetota</taxon>
        <taxon>Actinomycetes</taxon>
        <taxon>Kitasatosporales</taxon>
        <taxon>Streptomycetaceae</taxon>
        <taxon>Streptomyces</taxon>
    </lineage>
</organism>
<feature type="chain" id="PRO_5038645966" description="Endonuclease/exonuclease/phosphatase domain-containing protein" evidence="1">
    <location>
        <begin position="24"/>
        <end position="256"/>
    </location>
</feature>
<dbReference type="Gene3D" id="3.60.10.10">
    <property type="entry name" value="Endonuclease/exonuclease/phosphatase"/>
    <property type="match status" value="1"/>
</dbReference>
<comment type="caution">
    <text evidence="3">The sequence shown here is derived from an EMBL/GenBank/DDBJ whole genome shotgun (WGS) entry which is preliminary data.</text>
</comment>
<dbReference type="EMBL" id="JAELVF020000001">
    <property type="protein sequence ID" value="MBU7598579.1"/>
    <property type="molecule type" value="Genomic_DNA"/>
</dbReference>
<sequence>MNKRRKTLIVSAAIPMASLVALAAVPAGAAPSQEDGSSGARAAVTMTVGTHNVLRGEAEYRPFADIIGWQEVQDPQDRERLRATLGGYGHFMPGKEPARQVPISWRKDTFEFVKGAAELTHKGEAKVTPNRYVVWAVLEHKKTNKRLVAMNTHFISGAWSKHPNRQARWLTHAEKLRKSISTLHQKHPNLPIFLVGDFNRRKALKLPAGVDYIRVEGAKGVPIDQSYATGSVNNSKVKRLQKFGSDHHAYRFTATF</sequence>
<name>A0A949N546_9ACTN</name>
<dbReference type="PANTHER" id="PTHR12121">
    <property type="entry name" value="CARBON CATABOLITE REPRESSOR PROTEIN 4"/>
    <property type="match status" value="1"/>
</dbReference>
<dbReference type="SUPFAM" id="SSF56219">
    <property type="entry name" value="DNase I-like"/>
    <property type="match status" value="1"/>
</dbReference>
<proteinExistence type="predicted"/>
<dbReference type="Proteomes" id="UP000694501">
    <property type="component" value="Unassembled WGS sequence"/>
</dbReference>
<evidence type="ECO:0000259" key="2">
    <source>
        <dbReference type="Pfam" id="PF03372"/>
    </source>
</evidence>
<evidence type="ECO:0000313" key="4">
    <source>
        <dbReference type="Proteomes" id="UP000694501"/>
    </source>
</evidence>
<dbReference type="Pfam" id="PF03372">
    <property type="entry name" value="Exo_endo_phos"/>
    <property type="match status" value="1"/>
</dbReference>
<dbReference type="GO" id="GO:0000175">
    <property type="term" value="F:3'-5'-RNA exonuclease activity"/>
    <property type="evidence" value="ECO:0007669"/>
    <property type="project" value="TreeGrafter"/>
</dbReference>
<accession>A0A949N546</accession>
<dbReference type="PANTHER" id="PTHR12121:SF36">
    <property type="entry name" value="ENDONUCLEASE_EXONUCLEASE_PHOSPHATASE DOMAIN-CONTAINING PROTEIN"/>
    <property type="match status" value="1"/>
</dbReference>
<dbReference type="AlphaFoldDB" id="A0A949N546"/>
<dbReference type="InterPro" id="IPR050410">
    <property type="entry name" value="CCR4/nocturin_mRNA_transcr"/>
</dbReference>
<keyword evidence="1" id="KW-0732">Signal</keyword>
<protein>
    <recommendedName>
        <fullName evidence="2">Endonuclease/exonuclease/phosphatase domain-containing protein</fullName>
    </recommendedName>
</protein>